<evidence type="ECO:0000313" key="2">
    <source>
        <dbReference type="Proteomes" id="UP000007947"/>
    </source>
</evidence>
<protein>
    <recommendedName>
        <fullName evidence="3">DinB-like domain-containing protein</fullName>
    </recommendedName>
</protein>
<dbReference type="eggNOG" id="COG2318">
    <property type="taxonomic scope" value="Bacteria"/>
</dbReference>
<evidence type="ECO:0008006" key="3">
    <source>
        <dbReference type="Google" id="ProtNLM"/>
    </source>
</evidence>
<reference evidence="1 2" key="1">
    <citation type="submission" date="2011-05" db="EMBL/GenBank/DDBJ databases">
        <title>Whole genome sequence of Microlunatus phosphovorus NM-1.</title>
        <authorList>
            <person name="Hosoyama A."/>
            <person name="Sasaki K."/>
            <person name="Harada T."/>
            <person name="Igarashi R."/>
            <person name="Kawakoshi A."/>
            <person name="Sasagawa M."/>
            <person name="Fukada J."/>
            <person name="Nakamura S."/>
            <person name="Katano Y."/>
            <person name="Hanada S."/>
            <person name="Kamagata Y."/>
            <person name="Nakamura N."/>
            <person name="Yamazaki S."/>
            <person name="Fujita N."/>
        </authorList>
    </citation>
    <scope>NUCLEOTIDE SEQUENCE [LARGE SCALE GENOMIC DNA]</scope>
    <source>
        <strain evidence="2">ATCC 700054 / DSM 10555 / JCM 9379 / NBRC 101784 / NCIMB 13414 / VKM Ac-1990 / NM-1</strain>
    </source>
</reference>
<dbReference type="STRING" id="1032480.MLP_27860"/>
<sequence length="185" mass="20568">MAAIPFGMDYTDLPLADCQQGSEGELLLFALDRVHKQFAWKTGGLDAEQLGRRHPPSTMTLAGLIKHLALVELTWTARALGESPGPPADEVDRSADPEWEWRTAVTDGPEVLYDLWYRTAARTRQIWGQIVADDRLDATVPWGSDDYVVNLRRVLVDILEENLLHTGHASMLREAVDGLIGNDPP</sequence>
<name>F5XID1_MICPN</name>
<dbReference type="Gene3D" id="1.20.120.450">
    <property type="entry name" value="dinb family like domain"/>
    <property type="match status" value="1"/>
</dbReference>
<accession>F5XID1</accession>
<dbReference type="AlphaFoldDB" id="F5XID1"/>
<dbReference type="EMBL" id="AP012204">
    <property type="protein sequence ID" value="BAK35800.1"/>
    <property type="molecule type" value="Genomic_DNA"/>
</dbReference>
<evidence type="ECO:0000313" key="1">
    <source>
        <dbReference type="EMBL" id="BAK35800.1"/>
    </source>
</evidence>
<gene>
    <name evidence="1" type="ordered locus">MLP_27860</name>
</gene>
<dbReference type="InterPro" id="IPR007061">
    <property type="entry name" value="MST-like"/>
</dbReference>
<keyword evidence="2" id="KW-1185">Reference proteome</keyword>
<dbReference type="Pfam" id="PF04978">
    <property type="entry name" value="MST"/>
    <property type="match status" value="1"/>
</dbReference>
<proteinExistence type="predicted"/>
<dbReference type="InterPro" id="IPR034660">
    <property type="entry name" value="DinB/YfiT-like"/>
</dbReference>
<dbReference type="KEGG" id="mph:MLP_27860"/>
<organism evidence="1 2">
    <name type="scientific">Microlunatus phosphovorus (strain ATCC 700054 / DSM 10555 / JCM 9379 / NBRC 101784 / NCIMB 13414 / VKM Ac-1990 / NM-1)</name>
    <dbReference type="NCBI Taxonomy" id="1032480"/>
    <lineage>
        <taxon>Bacteria</taxon>
        <taxon>Bacillati</taxon>
        <taxon>Actinomycetota</taxon>
        <taxon>Actinomycetes</taxon>
        <taxon>Propionibacteriales</taxon>
        <taxon>Propionibacteriaceae</taxon>
        <taxon>Microlunatus</taxon>
    </lineage>
</organism>
<dbReference type="Proteomes" id="UP000007947">
    <property type="component" value="Chromosome"/>
</dbReference>
<dbReference type="SUPFAM" id="SSF109854">
    <property type="entry name" value="DinB/YfiT-like putative metalloenzymes"/>
    <property type="match status" value="1"/>
</dbReference>
<dbReference type="HOGENOM" id="CLU_097062_2_1_11"/>